<feature type="domain" description="Nucleoporin Nup133/Nup155-like C-terminal" evidence="4">
    <location>
        <begin position="324"/>
        <end position="693"/>
    </location>
</feature>
<dbReference type="Gene3D" id="1.20.120.1880">
    <property type="entry name" value="Nucleoporin, helical C-terminal domain"/>
    <property type="match status" value="1"/>
</dbReference>
<evidence type="ECO:0000313" key="5">
    <source>
        <dbReference type="EMBL" id="ETO20770.1"/>
    </source>
</evidence>
<dbReference type="Proteomes" id="UP000023152">
    <property type="component" value="Unassembled WGS sequence"/>
</dbReference>
<dbReference type="GO" id="GO:0017056">
    <property type="term" value="F:structural constituent of nuclear pore"/>
    <property type="evidence" value="ECO:0007669"/>
    <property type="project" value="InterPro"/>
</dbReference>
<protein>
    <submittedName>
        <fullName evidence="5">Erythrocyte membrane protein pfemp3</fullName>
    </submittedName>
</protein>
<keyword evidence="2" id="KW-0813">Transport</keyword>
<feature type="non-terminal residue" evidence="5">
    <location>
        <position position="1"/>
    </location>
</feature>
<dbReference type="Pfam" id="PF03177">
    <property type="entry name" value="Nucleoporin_C"/>
    <property type="match status" value="1"/>
</dbReference>
<evidence type="ECO:0000256" key="3">
    <source>
        <dbReference type="ARBA" id="ARBA00023242"/>
    </source>
</evidence>
<sequence>NNNNNNNNTLRLLYVDFLNDIQQYLISNEKELKNNTIIIKLLAIDIYDQNKSHLCAISNYGDRIYLSIINHSTHYSMEIDFIRLEPFSEINNNNNNNNNNIVITDNHFINLIHYNNNLHIWGEVNKDSNNHYHKDTIIAISINTIQSHNHTLSSENTILHEYTETISLRGNIIALAELPLEQYLSPDAFSLYSKHEISNNGLPLKGLSELCIQEYILPRRFICITPYLLYRFEYIRPIDEIRNSLINKDKKQFDYLCNKYTIEECLAMLLSIICNNNNNTESSIAIHYFINSKTSDKLKIQFLVKNNQWIPFNSICNGSKIFSLYLYLSRILRPYLYYSFIIIDSNDISYPRWNCIQLKKTLSILSNLKQFVESNIYLWTKSNDNNNNNNNNKLSIINKQIQYFLACIEICIELFYILLFVSTPTYFNKMYNSLSTQEQIILQSFEIINSIIINSNNDNNINNIKCIIRALIKIMNNEGQIEQLHLSAPRLFSSQDLISFMANKIFINKEYNEINYNKALSLFKKACDDPSFDLQSICSTLRNINFYSGAIDLSFYMLNQLKTGTFPDLDIQYIENKINLCYNEIFITIKELFEKENDDNNNNNNNNNNSNILNKDLNIQKILDICLSNGDIYFLKKLYQWLCERQLLYIIFSKKPRGLEDFLKEEKEEEENLLYKLNKWKQLLKYYLHLKRYKDYIHFINYICNHVIGISLHEREQFLLDGIMITKIIHDNIYSSSSSNFQYTFNEELEQDITIYNFDKLYKICIIQKKLLIALKRMNDLDESSLPFSIERKQYLTVCKNIEEQFMDISNIFDIAKFYHIWNIALECLAFQSSRRYQQEIKKIWQEWITDIINQTLSSSISDTTNWIDTVTNELKWWSDNHDISKDSYFIFPISFIIQFLEQQIILHPIPISSKNNTIIHIMRYCGVSWDLLLDAYTEIVTDIKDFSDLTHHIFLSVAHLLHSIQDIHLFLPSSHLCQLCASKIKAMRLKKTKRETLFKAFPTTIAGKKLQISF</sequence>
<name>X6N3B3_RETFI</name>
<evidence type="ECO:0000259" key="4">
    <source>
        <dbReference type="Pfam" id="PF03177"/>
    </source>
</evidence>
<dbReference type="Gene3D" id="1.25.40.450">
    <property type="entry name" value="Nucleoporin, helical domain, N-terminal subdomain"/>
    <property type="match status" value="1"/>
</dbReference>
<dbReference type="InterPro" id="IPR042533">
    <property type="entry name" value="Nucleoporin_Nup155_C_1"/>
</dbReference>
<dbReference type="GO" id="GO:0006606">
    <property type="term" value="P:protein import into nucleus"/>
    <property type="evidence" value="ECO:0007669"/>
    <property type="project" value="TreeGrafter"/>
</dbReference>
<gene>
    <name evidence="5" type="ORF">RFI_16448</name>
</gene>
<dbReference type="GO" id="GO:0006405">
    <property type="term" value="P:RNA export from nucleus"/>
    <property type="evidence" value="ECO:0007669"/>
    <property type="project" value="TreeGrafter"/>
</dbReference>
<accession>X6N3B3</accession>
<comment type="caution">
    <text evidence="5">The sequence shown here is derived from an EMBL/GenBank/DDBJ whole genome shotgun (WGS) entry which is preliminary data.</text>
</comment>
<dbReference type="InterPro" id="IPR004870">
    <property type="entry name" value="Nucleoporin_Nup155"/>
</dbReference>
<dbReference type="GO" id="GO:0000972">
    <property type="term" value="P:transcription-dependent tethering of RNA polymerase II gene DNA at nuclear periphery"/>
    <property type="evidence" value="ECO:0007669"/>
    <property type="project" value="TreeGrafter"/>
</dbReference>
<dbReference type="Gene3D" id="1.20.58.1780">
    <property type="match status" value="1"/>
</dbReference>
<dbReference type="EMBL" id="ASPP01012276">
    <property type="protein sequence ID" value="ETO20770.1"/>
    <property type="molecule type" value="Genomic_DNA"/>
</dbReference>
<keyword evidence="3" id="KW-0539">Nucleus</keyword>
<proteinExistence type="predicted"/>
<keyword evidence="6" id="KW-1185">Reference proteome</keyword>
<evidence type="ECO:0000313" key="6">
    <source>
        <dbReference type="Proteomes" id="UP000023152"/>
    </source>
</evidence>
<reference evidence="5 6" key="1">
    <citation type="journal article" date="2013" name="Curr. Biol.">
        <title>The Genome of the Foraminiferan Reticulomyxa filosa.</title>
        <authorList>
            <person name="Glockner G."/>
            <person name="Hulsmann N."/>
            <person name="Schleicher M."/>
            <person name="Noegel A.A."/>
            <person name="Eichinger L."/>
            <person name="Gallinger C."/>
            <person name="Pawlowski J."/>
            <person name="Sierra R."/>
            <person name="Euteneuer U."/>
            <person name="Pillet L."/>
            <person name="Moustafa A."/>
            <person name="Platzer M."/>
            <person name="Groth M."/>
            <person name="Szafranski K."/>
            <person name="Schliwa M."/>
        </authorList>
    </citation>
    <scope>NUCLEOTIDE SEQUENCE [LARGE SCALE GENOMIC DNA]</scope>
</reference>
<evidence type="ECO:0000256" key="2">
    <source>
        <dbReference type="ARBA" id="ARBA00022448"/>
    </source>
</evidence>
<comment type="subcellular location">
    <subcellularLocation>
        <location evidence="1">Nucleus</location>
    </subcellularLocation>
</comment>
<dbReference type="AlphaFoldDB" id="X6N3B3"/>
<dbReference type="GO" id="GO:0044611">
    <property type="term" value="C:nuclear pore inner ring"/>
    <property type="evidence" value="ECO:0007669"/>
    <property type="project" value="TreeGrafter"/>
</dbReference>
<dbReference type="InterPro" id="IPR007187">
    <property type="entry name" value="Nucleoporin_Nup133/Nup155_C"/>
</dbReference>
<dbReference type="PANTHER" id="PTHR10350">
    <property type="entry name" value="NUCLEAR PORE COMPLEX PROTEIN NUP155"/>
    <property type="match status" value="1"/>
</dbReference>
<organism evidence="5 6">
    <name type="scientific">Reticulomyxa filosa</name>
    <dbReference type="NCBI Taxonomy" id="46433"/>
    <lineage>
        <taxon>Eukaryota</taxon>
        <taxon>Sar</taxon>
        <taxon>Rhizaria</taxon>
        <taxon>Retaria</taxon>
        <taxon>Foraminifera</taxon>
        <taxon>Monothalamids</taxon>
        <taxon>Reticulomyxidae</taxon>
        <taxon>Reticulomyxa</taxon>
    </lineage>
</organism>
<evidence type="ECO:0000256" key="1">
    <source>
        <dbReference type="ARBA" id="ARBA00004123"/>
    </source>
</evidence>
<dbReference type="GO" id="GO:0036228">
    <property type="term" value="P:protein localization to nuclear inner membrane"/>
    <property type="evidence" value="ECO:0007669"/>
    <property type="project" value="TreeGrafter"/>
</dbReference>
<dbReference type="PANTHER" id="PTHR10350:SF6">
    <property type="entry name" value="NUCLEAR PORE COMPLEX PROTEIN NUP155"/>
    <property type="match status" value="1"/>
</dbReference>
<dbReference type="InterPro" id="IPR042538">
    <property type="entry name" value="Nucleoporin_Nup155_C_3"/>
</dbReference>